<dbReference type="PRINTS" id="PR00080">
    <property type="entry name" value="SDRFAMILY"/>
</dbReference>
<dbReference type="PANTHER" id="PTHR43618:SF3">
    <property type="entry name" value="NAD(P)-BINDING PROTEIN"/>
    <property type="match status" value="1"/>
</dbReference>
<name>A0A6A6UCF9_9PEZI</name>
<keyword evidence="3" id="KW-0560">Oxidoreductase</keyword>
<dbReference type="PRINTS" id="PR00081">
    <property type="entry name" value="GDHRDH"/>
</dbReference>
<evidence type="ECO:0000256" key="2">
    <source>
        <dbReference type="ARBA" id="ARBA00022857"/>
    </source>
</evidence>
<dbReference type="AlphaFoldDB" id="A0A6A6UCF9"/>
<dbReference type="InterPro" id="IPR036291">
    <property type="entry name" value="NAD(P)-bd_dom_sf"/>
</dbReference>
<evidence type="ECO:0000256" key="3">
    <source>
        <dbReference type="ARBA" id="ARBA00023002"/>
    </source>
</evidence>
<dbReference type="PROSITE" id="PS00061">
    <property type="entry name" value="ADH_SHORT"/>
    <property type="match status" value="1"/>
</dbReference>
<evidence type="ECO:0000313" key="4">
    <source>
        <dbReference type="EMBL" id="KAF2669326.1"/>
    </source>
</evidence>
<reference evidence="4" key="1">
    <citation type="journal article" date="2020" name="Stud. Mycol.">
        <title>101 Dothideomycetes genomes: a test case for predicting lifestyles and emergence of pathogens.</title>
        <authorList>
            <person name="Haridas S."/>
            <person name="Albert R."/>
            <person name="Binder M."/>
            <person name="Bloem J."/>
            <person name="Labutti K."/>
            <person name="Salamov A."/>
            <person name="Andreopoulos B."/>
            <person name="Baker S."/>
            <person name="Barry K."/>
            <person name="Bills G."/>
            <person name="Bluhm B."/>
            <person name="Cannon C."/>
            <person name="Castanera R."/>
            <person name="Culley D."/>
            <person name="Daum C."/>
            <person name="Ezra D."/>
            <person name="Gonzalez J."/>
            <person name="Henrissat B."/>
            <person name="Kuo A."/>
            <person name="Liang C."/>
            <person name="Lipzen A."/>
            <person name="Lutzoni F."/>
            <person name="Magnuson J."/>
            <person name="Mondo S."/>
            <person name="Nolan M."/>
            <person name="Ohm R."/>
            <person name="Pangilinan J."/>
            <person name="Park H.-J."/>
            <person name="Ramirez L."/>
            <person name="Alfaro M."/>
            <person name="Sun H."/>
            <person name="Tritt A."/>
            <person name="Yoshinaga Y."/>
            <person name="Zwiers L.-H."/>
            <person name="Turgeon B."/>
            <person name="Goodwin S."/>
            <person name="Spatafora J."/>
            <person name="Crous P."/>
            <person name="Grigoriev I."/>
        </authorList>
    </citation>
    <scope>NUCLEOTIDE SEQUENCE</scope>
    <source>
        <strain evidence="4">CBS 115976</strain>
    </source>
</reference>
<dbReference type="InterPro" id="IPR052178">
    <property type="entry name" value="Sec_Metab_Biosynth_SDR"/>
</dbReference>
<sequence length="281" mass="29731">MSEIRDFQSMFRLDGKIALVTGGSRGLGLHTATAFLLAGAKKVFITARKLEGAEGINQAVEKLNKLANIKGTAVGIAANVAQTDQIEKLVAKVKETEDHLDILVCNAGATWGGPFEPTPDSSTIKVLDLNVRGVFNLARLFTPLLAAGGTPRDPSRIVIVSSTAGSNVAHIGDHGTIMYSVSKAAAHHMTRNLAMELGPRNITTNTVAPGFFPSKLANGLIEILGGEQELNDSNPRRRLGEAEDIVGVMVYLCSPAASYINGEDIAVDGGMRYASGRHSKI</sequence>
<evidence type="ECO:0000313" key="5">
    <source>
        <dbReference type="Proteomes" id="UP000799302"/>
    </source>
</evidence>
<dbReference type="EMBL" id="MU004235">
    <property type="protein sequence ID" value="KAF2669326.1"/>
    <property type="molecule type" value="Genomic_DNA"/>
</dbReference>
<dbReference type="InterPro" id="IPR020904">
    <property type="entry name" value="Sc_DH/Rdtase_CS"/>
</dbReference>
<keyword evidence="2" id="KW-0521">NADP</keyword>
<dbReference type="Gene3D" id="3.40.50.720">
    <property type="entry name" value="NAD(P)-binding Rossmann-like Domain"/>
    <property type="match status" value="1"/>
</dbReference>
<protein>
    <submittedName>
        <fullName evidence="4">NAD(P)-binding protein</fullName>
    </submittedName>
</protein>
<gene>
    <name evidence="4" type="ORF">BT63DRAFT_387671</name>
</gene>
<dbReference type="Pfam" id="PF13561">
    <property type="entry name" value="adh_short_C2"/>
    <property type="match status" value="1"/>
</dbReference>
<accession>A0A6A6UCF9</accession>
<dbReference type="Proteomes" id="UP000799302">
    <property type="component" value="Unassembled WGS sequence"/>
</dbReference>
<dbReference type="PANTHER" id="PTHR43618">
    <property type="entry name" value="7-ALPHA-HYDROXYSTEROID DEHYDROGENASE"/>
    <property type="match status" value="1"/>
</dbReference>
<dbReference type="GO" id="GO:0016491">
    <property type="term" value="F:oxidoreductase activity"/>
    <property type="evidence" value="ECO:0007669"/>
    <property type="project" value="UniProtKB-KW"/>
</dbReference>
<keyword evidence="5" id="KW-1185">Reference proteome</keyword>
<comment type="similarity">
    <text evidence="1">Belongs to the short-chain dehydrogenases/reductases (SDR) family.</text>
</comment>
<dbReference type="SUPFAM" id="SSF51735">
    <property type="entry name" value="NAD(P)-binding Rossmann-fold domains"/>
    <property type="match status" value="1"/>
</dbReference>
<proteinExistence type="inferred from homology"/>
<dbReference type="FunFam" id="3.40.50.720:FF:000084">
    <property type="entry name" value="Short-chain dehydrogenase reductase"/>
    <property type="match status" value="1"/>
</dbReference>
<organism evidence="4 5">
    <name type="scientific">Microthyrium microscopicum</name>
    <dbReference type="NCBI Taxonomy" id="703497"/>
    <lineage>
        <taxon>Eukaryota</taxon>
        <taxon>Fungi</taxon>
        <taxon>Dikarya</taxon>
        <taxon>Ascomycota</taxon>
        <taxon>Pezizomycotina</taxon>
        <taxon>Dothideomycetes</taxon>
        <taxon>Dothideomycetes incertae sedis</taxon>
        <taxon>Microthyriales</taxon>
        <taxon>Microthyriaceae</taxon>
        <taxon>Microthyrium</taxon>
    </lineage>
</organism>
<evidence type="ECO:0000256" key="1">
    <source>
        <dbReference type="ARBA" id="ARBA00006484"/>
    </source>
</evidence>
<dbReference type="OrthoDB" id="294295at2759"/>
<dbReference type="InterPro" id="IPR002347">
    <property type="entry name" value="SDR_fam"/>
</dbReference>